<comment type="similarity">
    <text evidence="1">Belongs to the phD/YefM antitoxin family.</text>
</comment>
<dbReference type="EMBL" id="FNVO01000018">
    <property type="protein sequence ID" value="SEG86012.1"/>
    <property type="molecule type" value="Genomic_DNA"/>
</dbReference>
<dbReference type="GO" id="GO:0003677">
    <property type="term" value="F:DNA binding"/>
    <property type="evidence" value="ECO:0007669"/>
    <property type="project" value="UniProtKB-KW"/>
</dbReference>
<sequence length="101" mass="11027">MVMTAIPIRELSHHTARCMAVVKAGETVDITERGKIIGRIVPVDPVHDVRARMIAEGRMRPATAGRAALLAAVRRRLAAEPVDAASRGTAALLEMRDDERY</sequence>
<name>A0A1H6DL67_9ACTN</name>
<keyword evidence="2" id="KW-0238">DNA-binding</keyword>
<accession>A0A1H6DL67</accession>
<proteinExistence type="inferred from homology"/>
<evidence type="ECO:0000313" key="2">
    <source>
        <dbReference type="EMBL" id="SEG86012.1"/>
    </source>
</evidence>
<protein>
    <submittedName>
        <fullName evidence="2">Antitoxin component of toxin-antitoxin stability system, DNA-binding transcriptional repressor</fullName>
    </submittedName>
</protein>
<evidence type="ECO:0000313" key="3">
    <source>
        <dbReference type="Proteomes" id="UP000236723"/>
    </source>
</evidence>
<keyword evidence="3" id="KW-1185">Reference proteome</keyword>
<dbReference type="Proteomes" id="UP000236723">
    <property type="component" value="Unassembled WGS sequence"/>
</dbReference>
<dbReference type="AlphaFoldDB" id="A0A1H6DL67"/>
<dbReference type="PANTHER" id="PTHR35377:SF5">
    <property type="entry name" value="ANTITOXIN VAPB46"/>
    <property type="match status" value="1"/>
</dbReference>
<dbReference type="SUPFAM" id="SSF143120">
    <property type="entry name" value="YefM-like"/>
    <property type="match status" value="1"/>
</dbReference>
<reference evidence="3" key="1">
    <citation type="submission" date="2016-10" db="EMBL/GenBank/DDBJ databases">
        <authorList>
            <person name="Varghese N."/>
            <person name="Submissions S."/>
        </authorList>
    </citation>
    <scope>NUCLEOTIDE SEQUENCE [LARGE SCALE GENOMIC DNA]</scope>
    <source>
        <strain evidence="3">DSM 43163</strain>
    </source>
</reference>
<dbReference type="PANTHER" id="PTHR35377">
    <property type="entry name" value="ANTITOXIN VAPB49-RELATED-RELATED"/>
    <property type="match status" value="1"/>
</dbReference>
<dbReference type="InterPro" id="IPR036165">
    <property type="entry name" value="YefM-like_sf"/>
</dbReference>
<organism evidence="2 3">
    <name type="scientific">Thermomonospora echinospora</name>
    <dbReference type="NCBI Taxonomy" id="1992"/>
    <lineage>
        <taxon>Bacteria</taxon>
        <taxon>Bacillati</taxon>
        <taxon>Actinomycetota</taxon>
        <taxon>Actinomycetes</taxon>
        <taxon>Streptosporangiales</taxon>
        <taxon>Thermomonosporaceae</taxon>
        <taxon>Thermomonospora</taxon>
    </lineage>
</organism>
<evidence type="ECO:0000256" key="1">
    <source>
        <dbReference type="ARBA" id="ARBA00009981"/>
    </source>
</evidence>
<dbReference type="InterPro" id="IPR051416">
    <property type="entry name" value="phD-YefM_TA_antitoxins"/>
</dbReference>
<gene>
    <name evidence="2" type="ORF">SAMN04489712_118130</name>
</gene>
<dbReference type="GO" id="GO:0097351">
    <property type="term" value="F:toxin sequestering activity"/>
    <property type="evidence" value="ECO:0007669"/>
    <property type="project" value="TreeGrafter"/>
</dbReference>